<proteinExistence type="predicted"/>
<organism evidence="1 2">
    <name type="scientific">Morella rubra</name>
    <name type="common">Chinese bayberry</name>
    <dbReference type="NCBI Taxonomy" id="262757"/>
    <lineage>
        <taxon>Eukaryota</taxon>
        <taxon>Viridiplantae</taxon>
        <taxon>Streptophyta</taxon>
        <taxon>Embryophyta</taxon>
        <taxon>Tracheophyta</taxon>
        <taxon>Spermatophyta</taxon>
        <taxon>Magnoliopsida</taxon>
        <taxon>eudicotyledons</taxon>
        <taxon>Gunneridae</taxon>
        <taxon>Pentapetalae</taxon>
        <taxon>rosids</taxon>
        <taxon>fabids</taxon>
        <taxon>Fagales</taxon>
        <taxon>Myricaceae</taxon>
        <taxon>Morella</taxon>
    </lineage>
</organism>
<evidence type="ECO:0000313" key="2">
    <source>
        <dbReference type="Proteomes" id="UP000516437"/>
    </source>
</evidence>
<keyword evidence="2" id="KW-1185">Reference proteome</keyword>
<dbReference type="AlphaFoldDB" id="A0A6A1WNA4"/>
<dbReference type="EMBL" id="RXIC02000019">
    <property type="protein sequence ID" value="KAB1226762.1"/>
    <property type="molecule type" value="Genomic_DNA"/>
</dbReference>
<protein>
    <submittedName>
        <fullName evidence="1">Uncharacterized protein</fullName>
    </submittedName>
</protein>
<reference evidence="1 2" key="1">
    <citation type="journal article" date="2019" name="Plant Biotechnol. J.">
        <title>The red bayberry genome and genetic basis of sex determination.</title>
        <authorList>
            <person name="Jia H.M."/>
            <person name="Jia H.J."/>
            <person name="Cai Q.L."/>
            <person name="Wang Y."/>
            <person name="Zhao H.B."/>
            <person name="Yang W.F."/>
            <person name="Wang G.Y."/>
            <person name="Li Y.H."/>
            <person name="Zhan D.L."/>
            <person name="Shen Y.T."/>
            <person name="Niu Q.F."/>
            <person name="Chang L."/>
            <person name="Qiu J."/>
            <person name="Zhao L."/>
            <person name="Xie H.B."/>
            <person name="Fu W.Y."/>
            <person name="Jin J."/>
            <person name="Li X.W."/>
            <person name="Jiao Y."/>
            <person name="Zhou C.C."/>
            <person name="Tu T."/>
            <person name="Chai C.Y."/>
            <person name="Gao J.L."/>
            <person name="Fan L.J."/>
            <person name="van de Weg E."/>
            <person name="Wang J.Y."/>
            <person name="Gao Z.S."/>
        </authorList>
    </citation>
    <scope>NUCLEOTIDE SEQUENCE [LARGE SCALE GENOMIC DNA]</scope>
    <source>
        <tissue evidence="1">Leaves</tissue>
    </source>
</reference>
<evidence type="ECO:0000313" key="1">
    <source>
        <dbReference type="EMBL" id="KAB1226762.1"/>
    </source>
</evidence>
<dbReference type="Proteomes" id="UP000516437">
    <property type="component" value="Chromosome 1"/>
</dbReference>
<comment type="caution">
    <text evidence="1">The sequence shown here is derived from an EMBL/GenBank/DDBJ whole genome shotgun (WGS) entry which is preliminary data.</text>
</comment>
<name>A0A6A1WNA4_9ROSI</name>
<gene>
    <name evidence="1" type="ORF">CJ030_MR1G022539</name>
</gene>
<sequence>MARGKHARHSLAGADLPVIVEERRQLILGRLVQMEREARPLELQGLNFEGLMEQLTHWVDSYDVTVPDVTITFSA</sequence>
<accession>A0A6A1WNA4</accession>